<gene>
    <name evidence="4" type="ORF">ECPE_LOCUS6753</name>
</gene>
<evidence type="ECO:0000313" key="5">
    <source>
        <dbReference type="Proteomes" id="UP000272942"/>
    </source>
</evidence>
<feature type="domain" description="SH3" evidence="3">
    <location>
        <begin position="51"/>
        <end position="92"/>
    </location>
</feature>
<dbReference type="InterPro" id="IPR001452">
    <property type="entry name" value="SH3_domain"/>
</dbReference>
<organism evidence="6">
    <name type="scientific">Echinostoma caproni</name>
    <dbReference type="NCBI Taxonomy" id="27848"/>
    <lineage>
        <taxon>Eukaryota</taxon>
        <taxon>Metazoa</taxon>
        <taxon>Spiralia</taxon>
        <taxon>Lophotrochozoa</taxon>
        <taxon>Platyhelminthes</taxon>
        <taxon>Trematoda</taxon>
        <taxon>Digenea</taxon>
        <taxon>Plagiorchiida</taxon>
        <taxon>Echinostomata</taxon>
        <taxon>Echinostomatoidea</taxon>
        <taxon>Echinostomatidae</taxon>
        <taxon>Echinostoma</taxon>
    </lineage>
</organism>
<name>A0A183AIG8_9TREM</name>
<reference evidence="6" key="1">
    <citation type="submission" date="2016-06" db="UniProtKB">
        <authorList>
            <consortium name="WormBaseParasite"/>
        </authorList>
    </citation>
    <scope>IDENTIFICATION</scope>
</reference>
<keyword evidence="5" id="KW-1185">Reference proteome</keyword>
<proteinExistence type="predicted"/>
<dbReference type="SUPFAM" id="SSF50044">
    <property type="entry name" value="SH3-domain"/>
    <property type="match status" value="1"/>
</dbReference>
<protein>
    <submittedName>
        <fullName evidence="6">SH3 domain-containing protein</fullName>
    </submittedName>
</protein>
<dbReference type="Pfam" id="PF07653">
    <property type="entry name" value="SH3_2"/>
    <property type="match status" value="1"/>
</dbReference>
<dbReference type="Gene3D" id="2.30.30.40">
    <property type="entry name" value="SH3 Domains"/>
    <property type="match status" value="1"/>
</dbReference>
<dbReference type="InterPro" id="IPR036028">
    <property type="entry name" value="SH3-like_dom_sf"/>
</dbReference>
<feature type="region of interest" description="Disordered" evidence="2">
    <location>
        <begin position="102"/>
        <end position="131"/>
    </location>
</feature>
<dbReference type="OrthoDB" id="4062651at2759"/>
<keyword evidence="1" id="KW-0728">SH3 domain</keyword>
<dbReference type="Proteomes" id="UP000272942">
    <property type="component" value="Unassembled WGS sequence"/>
</dbReference>
<sequence>MLPRLCPERWVTTREYDPQSDTKSTTESSVSDSQECLPHLRSIGVRALGRHLPVEANELVYVLGKRSPQLWKVISHHTGQVGCVPTAILKPCTGNTRELTAQRDTSATPSPAVKMNDKANGSPSTAKSLMRNGRRVEPASLVPPTSCTPDSMYVYIVCHLIL</sequence>
<feature type="compositionally biased region" description="Polar residues" evidence="2">
    <location>
        <begin position="19"/>
        <end position="34"/>
    </location>
</feature>
<evidence type="ECO:0000256" key="2">
    <source>
        <dbReference type="SAM" id="MobiDB-lite"/>
    </source>
</evidence>
<dbReference type="EMBL" id="UZAN01043788">
    <property type="protein sequence ID" value="VDP79253.1"/>
    <property type="molecule type" value="Genomic_DNA"/>
</dbReference>
<reference evidence="4 5" key="2">
    <citation type="submission" date="2018-11" db="EMBL/GenBank/DDBJ databases">
        <authorList>
            <consortium name="Pathogen Informatics"/>
        </authorList>
    </citation>
    <scope>NUCLEOTIDE SEQUENCE [LARGE SCALE GENOMIC DNA]</scope>
    <source>
        <strain evidence="4 5">Egypt</strain>
    </source>
</reference>
<evidence type="ECO:0000259" key="3">
    <source>
        <dbReference type="Pfam" id="PF07653"/>
    </source>
</evidence>
<dbReference type="AlphaFoldDB" id="A0A183AIG8"/>
<dbReference type="WBParaSite" id="ECPE_0000676601-mRNA-1">
    <property type="protein sequence ID" value="ECPE_0000676601-mRNA-1"/>
    <property type="gene ID" value="ECPE_0000676601"/>
</dbReference>
<evidence type="ECO:0000256" key="1">
    <source>
        <dbReference type="ARBA" id="ARBA00022443"/>
    </source>
</evidence>
<evidence type="ECO:0000313" key="4">
    <source>
        <dbReference type="EMBL" id="VDP79253.1"/>
    </source>
</evidence>
<feature type="region of interest" description="Disordered" evidence="2">
    <location>
        <begin position="13"/>
        <end position="34"/>
    </location>
</feature>
<evidence type="ECO:0000313" key="6">
    <source>
        <dbReference type="WBParaSite" id="ECPE_0000676601-mRNA-1"/>
    </source>
</evidence>
<accession>A0A183AIG8</accession>